<evidence type="ECO:0000313" key="3">
    <source>
        <dbReference type="Proteomes" id="UP000075881"/>
    </source>
</evidence>
<dbReference type="AlphaFoldDB" id="A0A182KC21"/>
<feature type="compositionally biased region" description="Low complexity" evidence="1">
    <location>
        <begin position="30"/>
        <end position="42"/>
    </location>
</feature>
<organism evidence="2 3">
    <name type="scientific">Anopheles christyi</name>
    <dbReference type="NCBI Taxonomy" id="43041"/>
    <lineage>
        <taxon>Eukaryota</taxon>
        <taxon>Metazoa</taxon>
        <taxon>Ecdysozoa</taxon>
        <taxon>Arthropoda</taxon>
        <taxon>Hexapoda</taxon>
        <taxon>Insecta</taxon>
        <taxon>Pterygota</taxon>
        <taxon>Neoptera</taxon>
        <taxon>Endopterygota</taxon>
        <taxon>Diptera</taxon>
        <taxon>Nematocera</taxon>
        <taxon>Culicoidea</taxon>
        <taxon>Culicidae</taxon>
        <taxon>Anophelinae</taxon>
        <taxon>Anopheles</taxon>
    </lineage>
</organism>
<sequence length="118" mass="13243">MFTCAFASPLPEQWDVGEGNGEVDRVSNVSTTSRSDDSIASTTTTTEYPYEAVAKLFASPQDKVGTIAYSSGVHKFRIGPNEDEQKRLLEEYYYHFERVEKNLPPVSSARLQRAFVAR</sequence>
<feature type="region of interest" description="Disordered" evidence="1">
    <location>
        <begin position="15"/>
        <end position="42"/>
    </location>
</feature>
<keyword evidence="3" id="KW-1185">Reference proteome</keyword>
<evidence type="ECO:0000256" key="1">
    <source>
        <dbReference type="SAM" id="MobiDB-lite"/>
    </source>
</evidence>
<evidence type="ECO:0000313" key="2">
    <source>
        <dbReference type="EnsemblMetazoa" id="ACHR008308-PA"/>
    </source>
</evidence>
<dbReference type="Proteomes" id="UP000075881">
    <property type="component" value="Unassembled WGS sequence"/>
</dbReference>
<protein>
    <submittedName>
        <fullName evidence="2">Uncharacterized protein</fullName>
    </submittedName>
</protein>
<accession>A0A182KC21</accession>
<reference evidence="2" key="2">
    <citation type="submission" date="2020-05" db="UniProtKB">
        <authorList>
            <consortium name="EnsemblMetazoa"/>
        </authorList>
    </citation>
    <scope>IDENTIFICATION</scope>
    <source>
        <strain evidence="2">ACHKN1017</strain>
    </source>
</reference>
<name>A0A182KC21_9DIPT</name>
<reference evidence="3" key="1">
    <citation type="submission" date="2013-03" db="EMBL/GenBank/DDBJ databases">
        <title>The Genome Sequence of Anopheles christyi ACHKN1017.</title>
        <authorList>
            <consortium name="The Broad Institute Genomics Platform"/>
            <person name="Neafsey D.E."/>
            <person name="Besansky N."/>
            <person name="Walker B."/>
            <person name="Young S.K."/>
            <person name="Zeng Q."/>
            <person name="Gargeya S."/>
            <person name="Fitzgerald M."/>
            <person name="Haas B."/>
            <person name="Abouelleil A."/>
            <person name="Allen A.W."/>
            <person name="Alvarado L."/>
            <person name="Arachchi H.M."/>
            <person name="Berlin A.M."/>
            <person name="Chapman S.B."/>
            <person name="Gainer-Dewar J."/>
            <person name="Goldberg J."/>
            <person name="Griggs A."/>
            <person name="Gujja S."/>
            <person name="Hansen M."/>
            <person name="Howarth C."/>
            <person name="Imamovic A."/>
            <person name="Ireland A."/>
            <person name="Larimer J."/>
            <person name="McCowan C."/>
            <person name="Murphy C."/>
            <person name="Pearson M."/>
            <person name="Poon T.W."/>
            <person name="Priest M."/>
            <person name="Roberts A."/>
            <person name="Saif S."/>
            <person name="Shea T."/>
            <person name="Sisk P."/>
            <person name="Sykes S."/>
            <person name="Wortman J."/>
            <person name="Nusbaum C."/>
            <person name="Birren B."/>
        </authorList>
    </citation>
    <scope>NUCLEOTIDE SEQUENCE [LARGE SCALE GENOMIC DNA]</scope>
    <source>
        <strain evidence="3">ACHKN1017</strain>
    </source>
</reference>
<dbReference type="EnsemblMetazoa" id="ACHR008308-RA">
    <property type="protein sequence ID" value="ACHR008308-PA"/>
    <property type="gene ID" value="ACHR008308"/>
</dbReference>
<proteinExistence type="predicted"/>
<dbReference type="VEuPathDB" id="VectorBase:ACHR008308"/>